<dbReference type="OrthoDB" id="950992at2"/>
<keyword evidence="2" id="KW-0812">Transmembrane</keyword>
<reference evidence="3 4" key="1">
    <citation type="submission" date="2016-10" db="EMBL/GenBank/DDBJ databases">
        <title>Arsenicibacter rosenii gen. nov., sp. nov., an efficient arsenic-methylating bacterium isolated from an arsenic-contaminated paddy soil.</title>
        <authorList>
            <person name="Huang K."/>
        </authorList>
    </citation>
    <scope>NUCLEOTIDE SEQUENCE [LARGE SCALE GENOMIC DNA]</scope>
    <source>
        <strain evidence="3 4">SM-1</strain>
    </source>
</reference>
<accession>A0A1S2VCX4</accession>
<feature type="transmembrane region" description="Helical" evidence="2">
    <location>
        <begin position="52"/>
        <end position="77"/>
    </location>
</feature>
<dbReference type="RefSeq" id="WP_071506588.1">
    <property type="nucleotide sequence ID" value="NZ_MORL01000036.1"/>
</dbReference>
<evidence type="ECO:0000256" key="1">
    <source>
        <dbReference type="SAM" id="MobiDB-lite"/>
    </source>
</evidence>
<feature type="transmembrane region" description="Helical" evidence="2">
    <location>
        <begin position="24"/>
        <end position="40"/>
    </location>
</feature>
<dbReference type="EMBL" id="MORL01000036">
    <property type="protein sequence ID" value="OIN55778.1"/>
    <property type="molecule type" value="Genomic_DNA"/>
</dbReference>
<evidence type="ECO:0000313" key="3">
    <source>
        <dbReference type="EMBL" id="OIN55778.1"/>
    </source>
</evidence>
<protein>
    <submittedName>
        <fullName evidence="3">Uncharacterized protein</fullName>
    </submittedName>
</protein>
<name>A0A1S2VCX4_9BACT</name>
<sequence length="316" mass="36204">MRNQPRDVTGGEAVWGGMIPGLQLMNYLLGLLTVPIEVFLRRDFGERYFTRMNFFGGLIILLLWQLAGSLFGLLNMFNPLMWLMNRTSSGSSVLPGIIKWYIIFSIGHFLYMWWKDIIGKPVHSYSAGRSWLRPVGGALMFVLNLILEQVVRMLLSMTPQADQGRLSSLLPVLRDKDTFTERFVEPFVVFVFALMFMSSGQYMVAWWLLFSVMALNLYTGIRHQAERGVFLDYRDQMIDAEFYRAFLAGEQSEGTNAQERMVRETAREVEKNPDVLQVIERKNPSLAAAIERISPKLKAMGQEPQRPDEESQPIAA</sequence>
<dbReference type="Proteomes" id="UP000181790">
    <property type="component" value="Unassembled WGS sequence"/>
</dbReference>
<feature type="transmembrane region" description="Helical" evidence="2">
    <location>
        <begin position="187"/>
        <end position="218"/>
    </location>
</feature>
<keyword evidence="4" id="KW-1185">Reference proteome</keyword>
<evidence type="ECO:0000313" key="4">
    <source>
        <dbReference type="Proteomes" id="UP000181790"/>
    </source>
</evidence>
<evidence type="ECO:0000256" key="2">
    <source>
        <dbReference type="SAM" id="Phobius"/>
    </source>
</evidence>
<keyword evidence="2" id="KW-1133">Transmembrane helix</keyword>
<gene>
    <name evidence="3" type="ORF">BLX24_28215</name>
</gene>
<keyword evidence="2" id="KW-0472">Membrane</keyword>
<dbReference type="AlphaFoldDB" id="A0A1S2VCX4"/>
<comment type="caution">
    <text evidence="3">The sequence shown here is derived from an EMBL/GenBank/DDBJ whole genome shotgun (WGS) entry which is preliminary data.</text>
</comment>
<feature type="transmembrane region" description="Helical" evidence="2">
    <location>
        <begin position="135"/>
        <end position="155"/>
    </location>
</feature>
<feature type="transmembrane region" description="Helical" evidence="2">
    <location>
        <begin position="97"/>
        <end position="114"/>
    </location>
</feature>
<feature type="region of interest" description="Disordered" evidence="1">
    <location>
        <begin position="296"/>
        <end position="316"/>
    </location>
</feature>
<proteinExistence type="predicted"/>
<organism evidence="3 4">
    <name type="scientific">Arsenicibacter rosenii</name>
    <dbReference type="NCBI Taxonomy" id="1750698"/>
    <lineage>
        <taxon>Bacteria</taxon>
        <taxon>Pseudomonadati</taxon>
        <taxon>Bacteroidota</taxon>
        <taxon>Cytophagia</taxon>
        <taxon>Cytophagales</taxon>
        <taxon>Spirosomataceae</taxon>
        <taxon>Arsenicibacter</taxon>
    </lineage>
</organism>